<protein>
    <submittedName>
        <fullName evidence="1">Uncharacterized protein</fullName>
    </submittedName>
</protein>
<reference evidence="1 2" key="1">
    <citation type="submission" date="2019-09" db="EMBL/GenBank/DDBJ databases">
        <title>Hybrid Assembly of the complete Genome of the Deep-Sea Bacterium Moritella marina from long Nanopore and Illumina reads.</title>
        <authorList>
            <person name="Magin S."/>
            <person name="Georgoulis A."/>
            <person name="Papadimitriou K."/>
            <person name="Iliakis G."/>
            <person name="Vorgias C.E."/>
        </authorList>
    </citation>
    <scope>NUCLEOTIDE SEQUENCE [LARGE SCALE GENOMIC DNA]</scope>
    <source>
        <strain evidence="1 2">MP-1</strain>
    </source>
</reference>
<dbReference type="AlphaFoldDB" id="A0A5J6WK69"/>
<evidence type="ECO:0000313" key="1">
    <source>
        <dbReference type="EMBL" id="QFI37668.1"/>
    </source>
</evidence>
<name>A0A5J6WK69_MORMI</name>
<sequence length="61" mass="6797">MAHAAHINMIPQALDTKAYAVSIKGLIKHTKDILFSDKKEKSLDIQLKGLSPHLLRDIGMM</sequence>
<gene>
    <name evidence="1" type="ORF">FR932_07315</name>
</gene>
<organism evidence="1 2">
    <name type="scientific">Moritella marina ATCC 15381</name>
    <dbReference type="NCBI Taxonomy" id="1202962"/>
    <lineage>
        <taxon>Bacteria</taxon>
        <taxon>Pseudomonadati</taxon>
        <taxon>Pseudomonadota</taxon>
        <taxon>Gammaproteobacteria</taxon>
        <taxon>Alteromonadales</taxon>
        <taxon>Moritellaceae</taxon>
        <taxon>Moritella</taxon>
    </lineage>
</organism>
<dbReference type="Proteomes" id="UP000327424">
    <property type="component" value="Chromosome"/>
</dbReference>
<accession>A0A5J6WK69</accession>
<dbReference type="OrthoDB" id="5892521at2"/>
<evidence type="ECO:0000313" key="2">
    <source>
        <dbReference type="Proteomes" id="UP000327424"/>
    </source>
</evidence>
<dbReference type="RefSeq" id="WP_019440108.1">
    <property type="nucleotide sequence ID" value="NZ_ALOE01000006.1"/>
</dbReference>
<dbReference type="KEGG" id="mmaa:FR932_07315"/>
<proteinExistence type="predicted"/>
<keyword evidence="2" id="KW-1185">Reference proteome</keyword>
<dbReference type="EMBL" id="CP044399">
    <property type="protein sequence ID" value="QFI37668.1"/>
    <property type="molecule type" value="Genomic_DNA"/>
</dbReference>